<feature type="region of interest" description="Disordered" evidence="5">
    <location>
        <begin position="262"/>
        <end position="298"/>
    </location>
</feature>
<sequence>MPPISPHSAIAQPDTKPCILILSFGDDGGASGEVSLSIFDLMYKDLITSLTEYHIHREHAPSGALKFLTETKPVVILAVDQSLVAPENSTVLHAVKEYTANGGVIVFTSDFGFGWKFEKGAWFGEEWGLKWMLSGYFRTEFEVNRNHALLDTTTLRKEVSMKAVMIRGVAQGEDIYHTAIPSEHESLAFLAQPVPPPISHDEVPAAFTKYKEGWIGYLGSVNAKEEEQMAVNLICEFAVAQSRHVGGGGKLDVEVDAEIEFGDTRHQGGGVVEGSHEQEADDSENRSDKRQNSKNGKLPEEKKFLLSCRFFEEGQCKKGDACTFRHD</sequence>
<feature type="compositionally biased region" description="Basic and acidic residues" evidence="5">
    <location>
        <begin position="274"/>
        <end position="298"/>
    </location>
</feature>
<accession>A0A4Z1PIG5</accession>
<keyword evidence="1 4" id="KW-0479">Metal-binding</keyword>
<dbReference type="STRING" id="86259.A0A4Z1PIG5"/>
<dbReference type="PROSITE" id="PS50103">
    <property type="entry name" value="ZF_C3H1"/>
    <property type="match status" value="1"/>
</dbReference>
<evidence type="ECO:0000256" key="5">
    <source>
        <dbReference type="SAM" id="MobiDB-lite"/>
    </source>
</evidence>
<dbReference type="SUPFAM" id="SSF90229">
    <property type="entry name" value="CCCH zinc finger"/>
    <property type="match status" value="1"/>
</dbReference>
<gene>
    <name evidence="7" type="ORF">E6O75_ATG00464</name>
</gene>
<evidence type="ECO:0000313" key="7">
    <source>
        <dbReference type="EMBL" id="TID27697.1"/>
    </source>
</evidence>
<evidence type="ECO:0000256" key="3">
    <source>
        <dbReference type="ARBA" id="ARBA00022833"/>
    </source>
</evidence>
<dbReference type="GO" id="GO:0008270">
    <property type="term" value="F:zinc ion binding"/>
    <property type="evidence" value="ECO:0007669"/>
    <property type="project" value="UniProtKB-KW"/>
</dbReference>
<dbReference type="Proteomes" id="UP000298493">
    <property type="component" value="Unassembled WGS sequence"/>
</dbReference>
<keyword evidence="8" id="KW-1185">Reference proteome</keyword>
<dbReference type="AlphaFoldDB" id="A0A4Z1PIG5"/>
<dbReference type="InterPro" id="IPR036855">
    <property type="entry name" value="Znf_CCCH_sf"/>
</dbReference>
<evidence type="ECO:0000256" key="4">
    <source>
        <dbReference type="PROSITE-ProRule" id="PRU00723"/>
    </source>
</evidence>
<evidence type="ECO:0000256" key="1">
    <source>
        <dbReference type="ARBA" id="ARBA00022723"/>
    </source>
</evidence>
<keyword evidence="2 4" id="KW-0863">Zinc-finger</keyword>
<evidence type="ECO:0000256" key="2">
    <source>
        <dbReference type="ARBA" id="ARBA00022771"/>
    </source>
</evidence>
<comment type="caution">
    <text evidence="7">The sequence shown here is derived from an EMBL/GenBank/DDBJ whole genome shotgun (WGS) entry which is preliminary data.</text>
</comment>
<feature type="zinc finger region" description="C3H1-type" evidence="4">
    <location>
        <begin position="307"/>
        <end position="327"/>
    </location>
</feature>
<proteinExistence type="predicted"/>
<dbReference type="EMBL" id="SNSC02000001">
    <property type="protein sequence ID" value="TID27697.1"/>
    <property type="molecule type" value="Genomic_DNA"/>
</dbReference>
<evidence type="ECO:0000259" key="6">
    <source>
        <dbReference type="PROSITE" id="PS50103"/>
    </source>
</evidence>
<dbReference type="InterPro" id="IPR000571">
    <property type="entry name" value="Znf_CCCH"/>
</dbReference>
<keyword evidence="3 4" id="KW-0862">Zinc</keyword>
<organism evidence="7 8">
    <name type="scientific">Venturia nashicola</name>
    <dbReference type="NCBI Taxonomy" id="86259"/>
    <lineage>
        <taxon>Eukaryota</taxon>
        <taxon>Fungi</taxon>
        <taxon>Dikarya</taxon>
        <taxon>Ascomycota</taxon>
        <taxon>Pezizomycotina</taxon>
        <taxon>Dothideomycetes</taxon>
        <taxon>Pleosporomycetidae</taxon>
        <taxon>Venturiales</taxon>
        <taxon>Venturiaceae</taxon>
        <taxon>Venturia</taxon>
    </lineage>
</organism>
<reference evidence="7 8" key="1">
    <citation type="submission" date="2019-04" db="EMBL/GenBank/DDBJ databases">
        <title>High contiguity whole genome sequence and gene annotation resource for two Venturia nashicola isolates.</title>
        <authorList>
            <person name="Prokchorchik M."/>
            <person name="Won K."/>
            <person name="Lee Y."/>
            <person name="Choi E.D."/>
            <person name="Segonzac C."/>
            <person name="Sohn K.H."/>
        </authorList>
    </citation>
    <scope>NUCLEOTIDE SEQUENCE [LARGE SCALE GENOMIC DNA]</scope>
    <source>
        <strain evidence="7 8">PRI2</strain>
    </source>
</reference>
<protein>
    <recommendedName>
        <fullName evidence="6">C3H1-type domain-containing protein</fullName>
    </recommendedName>
</protein>
<evidence type="ECO:0000313" key="8">
    <source>
        <dbReference type="Proteomes" id="UP000298493"/>
    </source>
</evidence>
<feature type="domain" description="C3H1-type" evidence="6">
    <location>
        <begin position="307"/>
        <end position="327"/>
    </location>
</feature>
<name>A0A4Z1PIG5_9PEZI</name>